<comment type="caution">
    <text evidence="2">The sequence shown here is derived from an EMBL/GenBank/DDBJ whole genome shotgun (WGS) entry which is preliminary data.</text>
</comment>
<gene>
    <name evidence="2" type="ORF">PPRIM_AZ9-3.1.T0570243</name>
</gene>
<protein>
    <submittedName>
        <fullName evidence="2">Uncharacterized protein</fullName>
    </submittedName>
</protein>
<keyword evidence="1" id="KW-0472">Membrane</keyword>
<keyword evidence="1" id="KW-1133">Transmembrane helix</keyword>
<dbReference type="Proteomes" id="UP000688137">
    <property type="component" value="Unassembled WGS sequence"/>
</dbReference>
<reference evidence="2" key="1">
    <citation type="submission" date="2021-01" db="EMBL/GenBank/DDBJ databases">
        <authorList>
            <consortium name="Genoscope - CEA"/>
            <person name="William W."/>
        </authorList>
    </citation>
    <scope>NUCLEOTIDE SEQUENCE</scope>
</reference>
<dbReference type="EMBL" id="CAJJDM010000058">
    <property type="protein sequence ID" value="CAD8077158.1"/>
    <property type="molecule type" value="Genomic_DNA"/>
</dbReference>
<feature type="transmembrane region" description="Helical" evidence="1">
    <location>
        <begin position="12"/>
        <end position="32"/>
    </location>
</feature>
<sequence length="63" mass="7597">MWKNKVLHISNVINLISNFYLVFLLQMSLHYLNNYSKKFIYRTNIEAAKEVVKILLRLSIRLQ</sequence>
<keyword evidence="1" id="KW-0812">Transmembrane</keyword>
<dbReference type="AlphaFoldDB" id="A0A8S1M983"/>
<keyword evidence="3" id="KW-1185">Reference proteome</keyword>
<proteinExistence type="predicted"/>
<organism evidence="2 3">
    <name type="scientific">Paramecium primaurelia</name>
    <dbReference type="NCBI Taxonomy" id="5886"/>
    <lineage>
        <taxon>Eukaryota</taxon>
        <taxon>Sar</taxon>
        <taxon>Alveolata</taxon>
        <taxon>Ciliophora</taxon>
        <taxon>Intramacronucleata</taxon>
        <taxon>Oligohymenophorea</taxon>
        <taxon>Peniculida</taxon>
        <taxon>Parameciidae</taxon>
        <taxon>Paramecium</taxon>
    </lineage>
</organism>
<evidence type="ECO:0000256" key="1">
    <source>
        <dbReference type="SAM" id="Phobius"/>
    </source>
</evidence>
<evidence type="ECO:0000313" key="2">
    <source>
        <dbReference type="EMBL" id="CAD8077158.1"/>
    </source>
</evidence>
<accession>A0A8S1M983</accession>
<name>A0A8S1M983_PARPR</name>
<evidence type="ECO:0000313" key="3">
    <source>
        <dbReference type="Proteomes" id="UP000688137"/>
    </source>
</evidence>